<dbReference type="PIRSF" id="PIRSF037609">
    <property type="entry name" value="BLOC-1_complex_pallidin"/>
    <property type="match status" value="1"/>
</dbReference>
<proteinExistence type="inferred from homology"/>
<dbReference type="Pfam" id="PF14712">
    <property type="entry name" value="Snapin_Pallidin"/>
    <property type="match status" value="1"/>
</dbReference>
<dbReference type="PANTHER" id="PTHR31328">
    <property type="entry name" value="BIOGENESIS OF LYSOSOME-RELATED ORGANELLES COMPLEX 1 SUBUNIT 6"/>
    <property type="match status" value="1"/>
</dbReference>
<dbReference type="RefSeq" id="XP_065649187.1">
    <property type="nucleotide sequence ID" value="XM_065793115.1"/>
</dbReference>
<evidence type="ECO:0000256" key="3">
    <source>
        <dbReference type="ARBA" id="ARBA00019579"/>
    </source>
</evidence>
<dbReference type="Proteomes" id="UP001652625">
    <property type="component" value="Chromosome 03"/>
</dbReference>
<evidence type="ECO:0000256" key="5">
    <source>
        <dbReference type="PIRNR" id="PIRNR037609"/>
    </source>
</evidence>
<protein>
    <recommendedName>
        <fullName evidence="3 5">Biogenesis of lysosome-related organelles complex 1 subunit 6</fullName>
        <shortName evidence="5">BLOC-1 subunit 6</shortName>
    </recommendedName>
</protein>
<accession>A0ABM4BJH9</accession>
<evidence type="ECO:0000256" key="2">
    <source>
        <dbReference type="ARBA" id="ARBA00005767"/>
    </source>
</evidence>
<dbReference type="InterPro" id="IPR017242">
    <property type="entry name" value="BLOC-1_pallidin"/>
</dbReference>
<comment type="similarity">
    <text evidence="2 5">Belongs to the BLOC1S6 family.</text>
</comment>
<sequence>MSEESGVYNLQLSKEVGIPIKTIISNDSTKLLNKGICEVYEPEVHNVHKHILEIIRNQGVLYDSIEQEFTQLEECVMLKEVAETFEKVKEYQKKLVFIKKESSVLVDRIQKTKARAQKLQYQKEQNDLDVAREKEKNRIYESELVAKLASSAETS</sequence>
<organism evidence="7 8">
    <name type="scientific">Hydra vulgaris</name>
    <name type="common">Hydra</name>
    <name type="synonym">Hydra attenuata</name>
    <dbReference type="NCBI Taxonomy" id="6087"/>
    <lineage>
        <taxon>Eukaryota</taxon>
        <taxon>Metazoa</taxon>
        <taxon>Cnidaria</taxon>
        <taxon>Hydrozoa</taxon>
        <taxon>Hydroidolina</taxon>
        <taxon>Anthoathecata</taxon>
        <taxon>Aplanulata</taxon>
        <taxon>Hydridae</taxon>
        <taxon>Hydra</taxon>
    </lineage>
</organism>
<comment type="subcellular location">
    <subcellularLocation>
        <location evidence="1">Cytoplasm</location>
    </subcellularLocation>
</comment>
<evidence type="ECO:0000256" key="4">
    <source>
        <dbReference type="ARBA" id="ARBA00022490"/>
    </source>
</evidence>
<comment type="function">
    <text evidence="5">Component of the biogenesis of lysosome-related organelles complex-1 (BLOC-1) involved in pigment granule biogenesis.</text>
</comment>
<dbReference type="GeneID" id="136078129"/>
<keyword evidence="7" id="KW-1185">Reference proteome</keyword>
<evidence type="ECO:0000256" key="1">
    <source>
        <dbReference type="ARBA" id="ARBA00004496"/>
    </source>
</evidence>
<feature type="coiled-coil region" evidence="6">
    <location>
        <begin position="81"/>
        <end position="134"/>
    </location>
</feature>
<keyword evidence="4" id="KW-0963">Cytoplasm</keyword>
<evidence type="ECO:0000313" key="7">
    <source>
        <dbReference type="Proteomes" id="UP001652625"/>
    </source>
</evidence>
<name>A0ABM4BJH9_HYDVU</name>
<keyword evidence="6" id="KW-0175">Coiled coil</keyword>
<evidence type="ECO:0000313" key="8">
    <source>
        <dbReference type="RefSeq" id="XP_065649187.1"/>
    </source>
</evidence>
<evidence type="ECO:0000256" key="6">
    <source>
        <dbReference type="SAM" id="Coils"/>
    </source>
</evidence>
<dbReference type="PANTHER" id="PTHR31328:SF2">
    <property type="entry name" value="BIOGENESIS OF LYSOSOME-RELATED ORGANELLES COMPLEX 1 SUBUNIT 6"/>
    <property type="match status" value="1"/>
</dbReference>
<dbReference type="InterPro" id="IPR028119">
    <property type="entry name" value="Snapin/Pallidin/Snn1"/>
</dbReference>
<gene>
    <name evidence="8" type="primary">LOC136078129</name>
</gene>
<reference evidence="8" key="1">
    <citation type="submission" date="2025-08" db="UniProtKB">
        <authorList>
            <consortium name="RefSeq"/>
        </authorList>
    </citation>
    <scope>IDENTIFICATION</scope>
</reference>